<feature type="transmembrane region" description="Helical" evidence="2">
    <location>
        <begin position="31"/>
        <end position="50"/>
    </location>
</feature>
<sequence>MKLKLQNVNPKNKRKNRSNGNEVKEARSKRILTFLFFVLLSFVFWLLMSLRLDYRMRVTLPVVYDELPANVRHADTAPEEVVFEIEDKGVELLKYSLKKFAPIRVKLSAQNRQHLRLELGKKALVEELQRQLSPGTRIISATPSEISLPLFTLRDKLVPVKLGFKPALTQGHRLGATIITPSAVHIYGSDQKLRHIKEVLTDSVDLSQYTSLTELDVPLKEPGGGVEYDKNPQMVHITFDIEALTERSYDLPIQAHNIPSGYTLIPLPGTAKVTLTIPQARYNQLDPEQLELAIVYPKGGAKISDTQLPVELRNAPDWIVSYRCHPSKVEFILKKK</sequence>
<keyword evidence="2" id="KW-1133">Transmembrane helix</keyword>
<dbReference type="KEGG" id="pcre:NCTC12858_00563"/>
<dbReference type="STRING" id="393921.HQ45_05820"/>
<evidence type="ECO:0000256" key="1">
    <source>
        <dbReference type="SAM" id="MobiDB-lite"/>
    </source>
</evidence>
<evidence type="ECO:0000313" key="4">
    <source>
        <dbReference type="EMBL" id="SQH72734.1"/>
    </source>
</evidence>
<dbReference type="AlphaFoldDB" id="A0A0A2FYX7"/>
<reference evidence="4 6" key="2">
    <citation type="submission" date="2018-06" db="EMBL/GenBank/DDBJ databases">
        <authorList>
            <consortium name="Pathogen Informatics"/>
            <person name="Doyle S."/>
        </authorList>
    </citation>
    <scope>NUCLEOTIDE SEQUENCE [LARGE SCALE GENOMIC DNA]</scope>
    <source>
        <strain evidence="4 6">NCTC12858</strain>
    </source>
</reference>
<dbReference type="Gene3D" id="2.170.120.30">
    <property type="match status" value="1"/>
</dbReference>
<proteinExistence type="predicted"/>
<accession>A0A0A2FYX7</accession>
<keyword evidence="2" id="KW-0812">Transmembrane</keyword>
<dbReference type="PANTHER" id="PTHR37804">
    <property type="entry name" value="CDAA REGULATORY PROTEIN CDAR"/>
    <property type="match status" value="1"/>
</dbReference>
<reference evidence="3 5" key="1">
    <citation type="submission" date="2014-08" db="EMBL/GenBank/DDBJ databases">
        <title>Porphyromonas crevioricanis strain:COT-253_OH1447 Genome sequencing.</title>
        <authorList>
            <person name="Wallis C."/>
            <person name="Deusch O."/>
            <person name="O'Flynn C."/>
            <person name="Davis I."/>
            <person name="Jospin G."/>
            <person name="Darling A.E."/>
            <person name="Coil D.A."/>
            <person name="Alexiev A."/>
            <person name="Horsfall A."/>
            <person name="Kirkwood N."/>
            <person name="Harris S."/>
            <person name="Eisen J.A."/>
        </authorList>
    </citation>
    <scope>NUCLEOTIDE SEQUENCE [LARGE SCALE GENOMIC DNA]</scope>
    <source>
        <strain evidence="5">COT-253 OH1447</strain>
        <strain evidence="3">COT-253_OH1447</strain>
    </source>
</reference>
<dbReference type="Pfam" id="PF07949">
    <property type="entry name" value="YbbR"/>
    <property type="match status" value="1"/>
</dbReference>
<dbReference type="Proteomes" id="UP000249300">
    <property type="component" value="Chromosome 1"/>
</dbReference>
<keyword evidence="2" id="KW-0472">Membrane</keyword>
<keyword evidence="6" id="KW-1185">Reference proteome</keyword>
<name>A0A0A2FYX7_9PORP</name>
<evidence type="ECO:0000313" key="3">
    <source>
        <dbReference type="EMBL" id="KGN95362.1"/>
    </source>
</evidence>
<dbReference type="Proteomes" id="UP000030136">
    <property type="component" value="Unassembled WGS sequence"/>
</dbReference>
<evidence type="ECO:0000313" key="5">
    <source>
        <dbReference type="Proteomes" id="UP000030136"/>
    </source>
</evidence>
<dbReference type="eggNOG" id="COG4856">
    <property type="taxonomic scope" value="Bacteria"/>
</dbReference>
<dbReference type="InterPro" id="IPR012505">
    <property type="entry name" value="YbbR"/>
</dbReference>
<dbReference type="EMBL" id="JQJC01000010">
    <property type="protein sequence ID" value="KGN95362.1"/>
    <property type="molecule type" value="Genomic_DNA"/>
</dbReference>
<dbReference type="InterPro" id="IPR053154">
    <property type="entry name" value="c-di-AMP_regulator"/>
</dbReference>
<feature type="region of interest" description="Disordered" evidence="1">
    <location>
        <begin position="1"/>
        <end position="22"/>
    </location>
</feature>
<dbReference type="PANTHER" id="PTHR37804:SF1">
    <property type="entry name" value="CDAA REGULATORY PROTEIN CDAR"/>
    <property type="match status" value="1"/>
</dbReference>
<gene>
    <name evidence="3" type="ORF">HQ38_03510</name>
    <name evidence="4" type="ORF">NCTC12858_00563</name>
</gene>
<evidence type="ECO:0000256" key="2">
    <source>
        <dbReference type="SAM" id="Phobius"/>
    </source>
</evidence>
<dbReference type="Gene3D" id="2.170.120.40">
    <property type="entry name" value="YbbR-like domain"/>
    <property type="match status" value="1"/>
</dbReference>
<organism evidence="3 5">
    <name type="scientific">Porphyromonas crevioricanis</name>
    <dbReference type="NCBI Taxonomy" id="393921"/>
    <lineage>
        <taxon>Bacteria</taxon>
        <taxon>Pseudomonadati</taxon>
        <taxon>Bacteroidota</taxon>
        <taxon>Bacteroidia</taxon>
        <taxon>Bacteroidales</taxon>
        <taxon>Porphyromonadaceae</taxon>
        <taxon>Porphyromonas</taxon>
    </lineage>
</organism>
<dbReference type="EMBL" id="LS483447">
    <property type="protein sequence ID" value="SQH72734.1"/>
    <property type="molecule type" value="Genomic_DNA"/>
</dbReference>
<dbReference type="RefSeq" id="WP_023936620.1">
    <property type="nucleotide sequence ID" value="NZ_FUXH01000020.1"/>
</dbReference>
<protein>
    <submittedName>
        <fullName evidence="4">Uncharacterized protein conserved in bacteria</fullName>
    </submittedName>
</protein>
<evidence type="ECO:0000313" key="6">
    <source>
        <dbReference type="Proteomes" id="UP000249300"/>
    </source>
</evidence>
<feature type="compositionally biased region" description="Polar residues" evidence="1">
    <location>
        <begin position="1"/>
        <end position="10"/>
    </location>
</feature>